<dbReference type="InterPro" id="IPR036052">
    <property type="entry name" value="TrpB-like_PALP_sf"/>
</dbReference>
<evidence type="ECO:0000256" key="5">
    <source>
        <dbReference type="ARBA" id="ARBA00023239"/>
    </source>
</evidence>
<comment type="similarity">
    <text evidence="2">Belongs to the serine/threonine dehydratase family.</text>
</comment>
<dbReference type="Pfam" id="PF00291">
    <property type="entry name" value="PALP"/>
    <property type="match status" value="1"/>
</dbReference>
<sequence length="310" mass="32398">MPLHTFTPLIPSHALSHAGGPEIWLKLDALQPCGSFKLRGIGHACETLARQGKKRFVASSGGNAGIAVAYAGRQLSIPVTVVVPQTTTEHARALIRAQGAELIVHGAVWDEANALAQSLLDAEDAFVHPFDDPLLWTGHSTLVDELAAADFKPDAVVLAVGGGGLLAGVVQGLERHGWTDVPVIAAETAGADSLAQSLAQGRRVLLDRITSVATSLGARQVCQRAFDLAQVHPVRSAVVTDAQALQACLRFIDDHRLHVEPACGAALALAYGRAPALQGFQRVLVVACGGTTNTLEQLQAWRGAALAAEA</sequence>
<dbReference type="Proteomes" id="UP000183417">
    <property type="component" value="Unassembled WGS sequence"/>
</dbReference>
<dbReference type="GeneID" id="94692469"/>
<dbReference type="GO" id="GO:0009097">
    <property type="term" value="P:isoleucine biosynthetic process"/>
    <property type="evidence" value="ECO:0007669"/>
    <property type="project" value="TreeGrafter"/>
</dbReference>
<evidence type="ECO:0000313" key="9">
    <source>
        <dbReference type="Proteomes" id="UP000183417"/>
    </source>
</evidence>
<dbReference type="SUPFAM" id="SSF53686">
    <property type="entry name" value="Tryptophan synthase beta subunit-like PLP-dependent enzymes"/>
    <property type="match status" value="1"/>
</dbReference>
<name>A0A1H3NX67_9BURK</name>
<proteinExistence type="inferred from homology"/>
<evidence type="ECO:0000256" key="2">
    <source>
        <dbReference type="ARBA" id="ARBA00010869"/>
    </source>
</evidence>
<dbReference type="GO" id="GO:0003941">
    <property type="term" value="F:L-serine ammonia-lyase activity"/>
    <property type="evidence" value="ECO:0007669"/>
    <property type="project" value="UniProtKB-EC"/>
</dbReference>
<dbReference type="Gene3D" id="3.40.50.1100">
    <property type="match status" value="2"/>
</dbReference>
<dbReference type="EC" id="4.3.1.17" evidence="3"/>
<evidence type="ECO:0000313" key="8">
    <source>
        <dbReference type="EMBL" id="SDY93408.1"/>
    </source>
</evidence>
<protein>
    <recommendedName>
        <fullName evidence="3">L-serine ammonia-lyase</fullName>
        <ecNumber evidence="3">4.3.1.17</ecNumber>
    </recommendedName>
</protein>
<accession>A0A1H3NX67</accession>
<dbReference type="InterPro" id="IPR050147">
    <property type="entry name" value="Ser/Thr_Dehydratase"/>
</dbReference>
<dbReference type="RefSeq" id="WP_074922319.1">
    <property type="nucleotide sequence ID" value="NZ_CP141274.1"/>
</dbReference>
<organism evidence="8 9">
    <name type="scientific">Delftia lacustris</name>
    <dbReference type="NCBI Taxonomy" id="558537"/>
    <lineage>
        <taxon>Bacteria</taxon>
        <taxon>Pseudomonadati</taxon>
        <taxon>Pseudomonadota</taxon>
        <taxon>Betaproteobacteria</taxon>
        <taxon>Burkholderiales</taxon>
        <taxon>Comamonadaceae</taxon>
        <taxon>Delftia</taxon>
    </lineage>
</organism>
<keyword evidence="5 8" id="KW-0456">Lyase</keyword>
<feature type="domain" description="Tryptophan synthase beta chain-like PALP" evidence="7">
    <location>
        <begin position="4"/>
        <end position="289"/>
    </location>
</feature>
<reference evidence="8 9" key="1">
    <citation type="submission" date="2016-10" db="EMBL/GenBank/DDBJ databases">
        <authorList>
            <person name="de Groot N.N."/>
        </authorList>
    </citation>
    <scope>NUCLEOTIDE SEQUENCE [LARGE SCALE GENOMIC DNA]</scope>
    <source>
        <strain evidence="8 9">LMG 24775</strain>
    </source>
</reference>
<dbReference type="PANTHER" id="PTHR48078">
    <property type="entry name" value="THREONINE DEHYDRATASE, MITOCHONDRIAL-RELATED"/>
    <property type="match status" value="1"/>
</dbReference>
<dbReference type="PANTHER" id="PTHR48078:SF2">
    <property type="entry name" value="CATABOLIC L-SERINE_THREONINE DEHYDRATASE"/>
    <property type="match status" value="1"/>
</dbReference>
<dbReference type="GO" id="GO:0006567">
    <property type="term" value="P:L-threonine catabolic process"/>
    <property type="evidence" value="ECO:0007669"/>
    <property type="project" value="TreeGrafter"/>
</dbReference>
<evidence type="ECO:0000256" key="4">
    <source>
        <dbReference type="ARBA" id="ARBA00022898"/>
    </source>
</evidence>
<dbReference type="GO" id="GO:0004794">
    <property type="term" value="F:threonine deaminase activity"/>
    <property type="evidence" value="ECO:0007669"/>
    <property type="project" value="TreeGrafter"/>
</dbReference>
<dbReference type="InterPro" id="IPR001926">
    <property type="entry name" value="TrpB-like_PALP"/>
</dbReference>
<evidence type="ECO:0000259" key="7">
    <source>
        <dbReference type="Pfam" id="PF00291"/>
    </source>
</evidence>
<dbReference type="EMBL" id="FNPE01000009">
    <property type="protein sequence ID" value="SDY93408.1"/>
    <property type="molecule type" value="Genomic_DNA"/>
</dbReference>
<dbReference type="AlphaFoldDB" id="A0A1H3NX67"/>
<gene>
    <name evidence="8" type="ORF">SAMN05421547_109191</name>
</gene>
<keyword evidence="4" id="KW-0663">Pyridoxal phosphate</keyword>
<comment type="catalytic activity">
    <reaction evidence="6">
        <text>L-serine = pyruvate + NH4(+)</text>
        <dbReference type="Rhea" id="RHEA:19169"/>
        <dbReference type="ChEBI" id="CHEBI:15361"/>
        <dbReference type="ChEBI" id="CHEBI:28938"/>
        <dbReference type="ChEBI" id="CHEBI:33384"/>
        <dbReference type="EC" id="4.3.1.17"/>
    </reaction>
</comment>
<evidence type="ECO:0000256" key="1">
    <source>
        <dbReference type="ARBA" id="ARBA00001933"/>
    </source>
</evidence>
<evidence type="ECO:0000256" key="6">
    <source>
        <dbReference type="ARBA" id="ARBA00049406"/>
    </source>
</evidence>
<evidence type="ECO:0000256" key="3">
    <source>
        <dbReference type="ARBA" id="ARBA00012093"/>
    </source>
</evidence>
<comment type="cofactor">
    <cofactor evidence="1">
        <name>pyridoxal 5'-phosphate</name>
        <dbReference type="ChEBI" id="CHEBI:597326"/>
    </cofactor>
</comment>
<dbReference type="GO" id="GO:0006565">
    <property type="term" value="P:L-serine catabolic process"/>
    <property type="evidence" value="ECO:0007669"/>
    <property type="project" value="TreeGrafter"/>
</dbReference>